<comment type="caution">
    <text evidence="3">The sequence shown here is derived from an EMBL/GenBank/DDBJ whole genome shotgun (WGS) entry which is preliminary data.</text>
</comment>
<reference evidence="3 4" key="1">
    <citation type="submission" date="2023-11" db="EMBL/GenBank/DDBJ databases">
        <title>Lentzea sokolovensis, sp. nov., Lentzea kristufkii, sp. nov., and Lentzea miocenensis, sp. nov., rare actinobacteria from Sokolov Coal Basin, Miocene lacustrine sediment, Czech Republic.</title>
        <authorList>
            <person name="Lara A."/>
            <person name="Kotroba L."/>
            <person name="Nouioui I."/>
            <person name="Neumann-Schaal M."/>
            <person name="Mast Y."/>
            <person name="Chronakova A."/>
        </authorList>
    </citation>
    <scope>NUCLEOTIDE SEQUENCE [LARGE SCALE GENOMIC DNA]</scope>
    <source>
        <strain evidence="3 4">BCCO 10_0856</strain>
    </source>
</reference>
<protein>
    <submittedName>
        <fullName evidence="3">DUF3558 domain-containing protein</fullName>
    </submittedName>
</protein>
<dbReference type="Proteomes" id="UP001285521">
    <property type="component" value="Unassembled WGS sequence"/>
</dbReference>
<keyword evidence="2" id="KW-0732">Signal</keyword>
<feature type="chain" id="PRO_5046433263" evidence="2">
    <location>
        <begin position="19"/>
        <end position="193"/>
    </location>
</feature>
<name>A0ABU4T7R7_9PSEU</name>
<keyword evidence="4" id="KW-1185">Reference proteome</keyword>
<evidence type="ECO:0000313" key="3">
    <source>
        <dbReference type="EMBL" id="MDX8034002.1"/>
    </source>
</evidence>
<dbReference type="EMBL" id="JAXAVW010000024">
    <property type="protein sequence ID" value="MDX8034002.1"/>
    <property type="molecule type" value="Genomic_DNA"/>
</dbReference>
<accession>A0ABU4T7R7</accession>
<feature type="signal peptide" evidence="2">
    <location>
        <begin position="1"/>
        <end position="18"/>
    </location>
</feature>
<proteinExistence type="predicted"/>
<organism evidence="3 4">
    <name type="scientific">Lentzea miocenica</name>
    <dbReference type="NCBI Taxonomy" id="3095431"/>
    <lineage>
        <taxon>Bacteria</taxon>
        <taxon>Bacillati</taxon>
        <taxon>Actinomycetota</taxon>
        <taxon>Actinomycetes</taxon>
        <taxon>Pseudonocardiales</taxon>
        <taxon>Pseudonocardiaceae</taxon>
        <taxon>Lentzea</taxon>
    </lineage>
</organism>
<sequence length="193" mass="20125">MKRLTALLTAVIAIGVLAGCSEKTGGNANTTAPTTGEQTGSTPTSSGSSTGLSIAKFVDKPCDLVTAAQLPKLGSVRAPETASSTIGPRCDWKGQDVIKNSTYRVAVTKDKSVEDMIANVKNSAVFTDHKVDGIRFVTYDATDASIDCRTIIEVSDTDSVTSSVSIASAERAAKKPCTESEVFAKMIVETLKG</sequence>
<evidence type="ECO:0000256" key="1">
    <source>
        <dbReference type="SAM" id="MobiDB-lite"/>
    </source>
</evidence>
<evidence type="ECO:0000256" key="2">
    <source>
        <dbReference type="SAM" id="SignalP"/>
    </source>
</evidence>
<gene>
    <name evidence="3" type="ORF">SK803_27595</name>
</gene>
<dbReference type="InterPro" id="IPR024520">
    <property type="entry name" value="DUF3558"/>
</dbReference>
<reference evidence="3 4" key="2">
    <citation type="submission" date="2023-11" db="EMBL/GenBank/DDBJ databases">
        <authorList>
            <person name="Lara A.C."/>
            <person name="Chronakova A."/>
        </authorList>
    </citation>
    <scope>NUCLEOTIDE SEQUENCE [LARGE SCALE GENOMIC DNA]</scope>
    <source>
        <strain evidence="3 4">BCCO 10_0856</strain>
    </source>
</reference>
<dbReference type="RefSeq" id="WP_319969024.1">
    <property type="nucleotide sequence ID" value="NZ_JAXAVW010000024.1"/>
</dbReference>
<feature type="region of interest" description="Disordered" evidence="1">
    <location>
        <begin position="24"/>
        <end position="49"/>
    </location>
</feature>
<dbReference type="PROSITE" id="PS51257">
    <property type="entry name" value="PROKAR_LIPOPROTEIN"/>
    <property type="match status" value="1"/>
</dbReference>
<evidence type="ECO:0000313" key="4">
    <source>
        <dbReference type="Proteomes" id="UP001285521"/>
    </source>
</evidence>
<dbReference type="Pfam" id="PF12079">
    <property type="entry name" value="DUF3558"/>
    <property type="match status" value="1"/>
</dbReference>